<keyword evidence="2" id="KW-1185">Reference proteome</keyword>
<sequence length="231" mass="25421">MGLDENTIRCSFPVCDFSLTELINLILYLNGSNFEGEEEKKNECQSYPVPSKSHVTLPAHPMPRSSTCWATDHGHPYPSKIFCGHKWGPNSANLGAKLADPAITSVQSALKCAAHPLKPVSLTSGPQVIKHPTTLNTEHPSMPVTKPESPAKMAVKVESLTEMVTKPESPTMVSATVCSAKSHYFILRMDTVTADIQRPHPWTLLYADDVAPADSERENLEDQVQKLHDHK</sequence>
<keyword evidence="1" id="KW-0808">Transferase</keyword>
<keyword evidence="1" id="KW-0548">Nucleotidyltransferase</keyword>
<evidence type="ECO:0000313" key="2">
    <source>
        <dbReference type="Proteomes" id="UP000290572"/>
    </source>
</evidence>
<dbReference type="Proteomes" id="UP000290572">
    <property type="component" value="Unassembled WGS sequence"/>
</dbReference>
<name>A0A498LZE7_LABRO</name>
<evidence type="ECO:0000313" key="1">
    <source>
        <dbReference type="EMBL" id="RXN13938.1"/>
    </source>
</evidence>
<reference evidence="1 2" key="1">
    <citation type="submission" date="2018-03" db="EMBL/GenBank/DDBJ databases">
        <title>Draft genome sequence of Rohu Carp (Labeo rohita).</title>
        <authorList>
            <person name="Das P."/>
            <person name="Kushwaha B."/>
            <person name="Joshi C.G."/>
            <person name="Kumar D."/>
            <person name="Nagpure N.S."/>
            <person name="Sahoo L."/>
            <person name="Das S.P."/>
            <person name="Bit A."/>
            <person name="Patnaik S."/>
            <person name="Meher P.K."/>
            <person name="Jayasankar P."/>
            <person name="Koringa P.G."/>
            <person name="Patel N.V."/>
            <person name="Hinsu A.T."/>
            <person name="Kumar R."/>
            <person name="Pandey M."/>
            <person name="Agarwal S."/>
            <person name="Srivastava S."/>
            <person name="Singh M."/>
            <person name="Iquebal M.A."/>
            <person name="Jaiswal S."/>
            <person name="Angadi U.B."/>
            <person name="Kumar N."/>
            <person name="Raza M."/>
            <person name="Shah T.M."/>
            <person name="Rai A."/>
            <person name="Jena J.K."/>
        </authorList>
    </citation>
    <scope>NUCLEOTIDE SEQUENCE [LARGE SCALE GENOMIC DNA]</scope>
    <source>
        <strain evidence="1">DASCIFA01</strain>
        <tissue evidence="1">Testis</tissue>
    </source>
</reference>
<keyword evidence="1" id="KW-0695">RNA-directed DNA polymerase</keyword>
<proteinExistence type="predicted"/>
<accession>A0A498LZE7</accession>
<gene>
    <name evidence="1" type="ORF">ROHU_009318</name>
</gene>
<dbReference type="AlphaFoldDB" id="A0A498LZE7"/>
<protein>
    <submittedName>
        <fullName evidence="1">Reverse transcriptase</fullName>
    </submittedName>
</protein>
<dbReference type="GO" id="GO:0003964">
    <property type="term" value="F:RNA-directed DNA polymerase activity"/>
    <property type="evidence" value="ECO:0007669"/>
    <property type="project" value="UniProtKB-KW"/>
</dbReference>
<dbReference type="EMBL" id="QBIY01012932">
    <property type="protein sequence ID" value="RXN13938.1"/>
    <property type="molecule type" value="Genomic_DNA"/>
</dbReference>
<comment type="caution">
    <text evidence="1">The sequence shown here is derived from an EMBL/GenBank/DDBJ whole genome shotgun (WGS) entry which is preliminary data.</text>
</comment>
<organism evidence="1 2">
    <name type="scientific">Labeo rohita</name>
    <name type="common">Indian major carp</name>
    <name type="synonym">Cyprinus rohita</name>
    <dbReference type="NCBI Taxonomy" id="84645"/>
    <lineage>
        <taxon>Eukaryota</taxon>
        <taxon>Metazoa</taxon>
        <taxon>Chordata</taxon>
        <taxon>Craniata</taxon>
        <taxon>Vertebrata</taxon>
        <taxon>Euteleostomi</taxon>
        <taxon>Actinopterygii</taxon>
        <taxon>Neopterygii</taxon>
        <taxon>Teleostei</taxon>
        <taxon>Ostariophysi</taxon>
        <taxon>Cypriniformes</taxon>
        <taxon>Cyprinidae</taxon>
        <taxon>Labeoninae</taxon>
        <taxon>Labeonini</taxon>
        <taxon>Labeo</taxon>
    </lineage>
</organism>